<dbReference type="Proteomes" id="UP000184277">
    <property type="component" value="Unassembled WGS sequence"/>
</dbReference>
<reference evidence="11" key="8">
    <citation type="submission" date="2019-06" db="EMBL/GenBank/DDBJ databases">
        <authorList>
            <consortium name="Pathogen Informatics"/>
        </authorList>
    </citation>
    <scope>NUCLEOTIDE SEQUENCE [LARGE SCALE GENOMIC DNA]</scope>
    <source>
        <strain evidence="11">VRES-hospital6495207</strain>
        <plasmid evidence="11">1</plasmid>
    </source>
</reference>
<reference evidence="7 16" key="5">
    <citation type="journal article" date="2019" name="Environ. Health Perspect.">
        <title>Inter-host Transmission of Carbapenemase-Producing Escherichia coli among Humans and Backyard Animals.</title>
        <authorList>
            <person name="Li J."/>
            <person name="Bi Z."/>
            <person name="Ma S."/>
            <person name="Chen B."/>
            <person name="Cai C."/>
            <person name="He J."/>
            <person name="Schwarz S."/>
            <person name="Sun C."/>
            <person name="Zhou Y."/>
            <person name="Yin J."/>
            <person name="Hulth A."/>
            <person name="Wang Y."/>
            <person name="Shen Z."/>
            <person name="Wang S."/>
            <person name="Wu C."/>
            <person name="Nilsson L.E."/>
            <person name="Walsh T.R."/>
            <person name="Borjesson S."/>
            <person name="Shen J."/>
            <person name="Sun Q."/>
            <person name="Wang Y."/>
        </authorList>
    </citation>
    <scope>NUCLEOTIDE SEQUENCE [LARGE SCALE GENOMIC DNA]</scope>
    <source>
        <strain evidence="7 16">A016f</strain>
    </source>
</reference>
<evidence type="ECO:0000313" key="10">
    <source>
        <dbReference type="EMBL" id="RXD18274.1"/>
    </source>
</evidence>
<dbReference type="Proteomes" id="UP000359125">
    <property type="component" value="Unassembled WGS sequence"/>
</dbReference>
<reference evidence="9 12" key="1">
    <citation type="submission" date="2016-10" db="EMBL/GenBank/DDBJ databases">
        <title>Comprehensive resistome analysis reveals the prevalence of NDM and MCR-1 in Chinese poultry production.</title>
        <authorList>
            <person name="Wang Y."/>
            <person name="Zhang R."/>
            <person name="Li J."/>
            <person name="Wu Z."/>
            <person name="Wenjuan Y."/>
            <person name="Schwarz S."/>
            <person name="Tyrrell J."/>
            <person name="Zheng Y."/>
            <person name="Wang S."/>
            <person name="Shen Z."/>
            <person name="Liu Z."/>
            <person name="Lei L."/>
            <person name="Li M."/>
            <person name="Zhang Q."/>
            <person name="Wu C."/>
            <person name="Zhang Q."/>
            <person name="Wu Y."/>
            <person name="Walsh T."/>
            <person name="Shen J."/>
        </authorList>
    </citation>
    <scope>NUCLEOTIDE SEQUENCE [LARGE SCALE GENOMIC DNA]</scope>
    <source>
        <strain evidence="9 12">570</strain>
    </source>
</reference>
<reference evidence="8" key="11">
    <citation type="journal article" date="2020" name="J. Appl. Microbiol.">
        <title>Genetic characterization of Shigatoxigenic and enteropathogenic Escherichia coli O80:H2 from diarrheic and septicemic calves and relatedness to human Shigatoxigenic E. coli O80:H2.</title>
        <authorList>
            <person name="Habets A."/>
            <person name="Crombe F."/>
            <person name="Nakamura K."/>
            <person name="Guerin V."/>
            <person name="De Rauw K."/>
            <person name="Pierard D."/>
            <person name="Saulmont M."/>
            <person name="Hayashi T."/>
            <person name="Mainil J.G."/>
            <person name="Thiry D."/>
        </authorList>
    </citation>
    <scope>NUCLEOTIDE SEQUENCE [LARGE SCALE GENOMIC DNA]</scope>
    <source>
        <strain evidence="8">EH3306</strain>
    </source>
</reference>
<gene>
    <name evidence="9" type="ORF">BK383_19465</name>
    <name evidence="5" type="ORF">D9E49_18350</name>
    <name evidence="6" type="ORF">DNX30_15795</name>
    <name evidence="7" type="ORF">EIZ93_09580</name>
    <name evidence="10" type="ORF">EPS76_00245</name>
    <name evidence="3" type="ORF">F7F11_16720</name>
    <name evidence="1" type="ORF">FPS11_25615</name>
    <name evidence="8" type="ORF">G4A38_15495</name>
    <name evidence="2" type="ORF">HL601_21060</name>
    <name evidence="4" type="ORF">Q2V64_18750</name>
    <name evidence="11" type="ORF">SAMEA4370386_00044</name>
</gene>
<evidence type="ECO:0000313" key="4">
    <source>
        <dbReference type="EMBL" id="MDO2731761.1"/>
    </source>
</evidence>
<evidence type="ECO:0000313" key="1">
    <source>
        <dbReference type="EMBL" id="EFB3618219.1"/>
    </source>
</evidence>
<reference evidence="5 13" key="4">
    <citation type="submission" date="2018-10" db="EMBL/GenBank/DDBJ databases">
        <authorList>
            <consortium name="NARMS: The National Antimicrobial Resistance Monitoring System"/>
        </authorList>
    </citation>
    <scope>NUCLEOTIDE SEQUENCE [LARGE SCALE GENOMIC DNA]</scope>
    <source>
        <strain evidence="5 13">CVM N17EC0276</strain>
    </source>
</reference>
<geneLocation type="plasmid" evidence="11">
    <name>1</name>
</geneLocation>
<reference evidence="1 17" key="9">
    <citation type="submission" date="2019-07" db="EMBL/GenBank/DDBJ databases">
        <authorList>
            <consortium name="GenomeTrakr network: Whole genome sequencing for foodborne pathogen traceback"/>
        </authorList>
    </citation>
    <scope>NUCLEOTIDE SEQUENCE [LARGE SCALE GENOMIC DNA]</scope>
    <source>
        <strain evidence="1 17">PSU-1859</strain>
    </source>
</reference>
<dbReference type="EMBL" id="DABGZR010000032">
    <property type="protein sequence ID" value="HAJ0998055.1"/>
    <property type="molecule type" value="Genomic_DNA"/>
</dbReference>
<sequence>MLKSIINGATTTPAQLAKEIVFYHGEYAVIALPSILGAAGMKATDREFGLVSEQVVKILARVSRLLNHDAIVFDESAALKRINETKGA</sequence>
<evidence type="ECO:0000313" key="2">
    <source>
        <dbReference type="EMBL" id="HAJ0998055.1"/>
    </source>
</evidence>
<evidence type="ECO:0000313" key="3">
    <source>
        <dbReference type="EMBL" id="KAB0123397.1"/>
    </source>
</evidence>
<evidence type="ECO:0000313" key="13">
    <source>
        <dbReference type="Proteomes" id="UP000271175"/>
    </source>
</evidence>
<dbReference type="EMBL" id="RYCF01000022">
    <property type="protein sequence ID" value="MQK24560.1"/>
    <property type="molecule type" value="Genomic_DNA"/>
</dbReference>
<dbReference type="Proteomes" id="UP000271175">
    <property type="component" value="Unassembled WGS sequence"/>
</dbReference>
<dbReference type="EMBL" id="AASFMQ010000060">
    <property type="protein sequence ID" value="EFB3618219.1"/>
    <property type="molecule type" value="Genomic_DNA"/>
</dbReference>
<dbReference type="RefSeq" id="WP_000920224.1">
    <property type="nucleotide sequence ID" value="NZ_AP022089.1"/>
</dbReference>
<dbReference type="Proteomes" id="UP001174465">
    <property type="component" value="Unassembled WGS sequence"/>
</dbReference>
<evidence type="ECO:0000313" key="15">
    <source>
        <dbReference type="Proteomes" id="UP000327073"/>
    </source>
</evidence>
<reference evidence="2" key="2">
    <citation type="journal article" date="2018" name="Genome Biol.">
        <title>SKESA: strategic k-mer extension for scrupulous assemblies.</title>
        <authorList>
            <person name="Souvorov A."/>
            <person name="Agarwala R."/>
            <person name="Lipman D.J."/>
        </authorList>
    </citation>
    <scope>NUCLEOTIDE SEQUENCE [LARGE SCALE GENOMIC DNA]</scope>
    <source>
        <strain evidence="2">EC00605</strain>
    </source>
</reference>
<evidence type="ECO:0000313" key="7">
    <source>
        <dbReference type="EMBL" id="MQK24560.1"/>
    </source>
</evidence>
<evidence type="ECO:0000313" key="12">
    <source>
        <dbReference type="Proteomes" id="UP000184277"/>
    </source>
</evidence>
<accession>A0A0J8X111</accession>
<dbReference type="Proteomes" id="UP000885382">
    <property type="component" value="Unassembled WGS sequence"/>
</dbReference>
<evidence type="ECO:0000313" key="11">
    <source>
        <dbReference type="EMBL" id="VUD39709.1"/>
    </source>
</evidence>
<dbReference type="Proteomes" id="UP000543252">
    <property type="component" value="Unassembled WGS sequence"/>
</dbReference>
<evidence type="ECO:0000313" key="8">
    <source>
        <dbReference type="EMBL" id="NYQ39985.1"/>
    </source>
</evidence>
<dbReference type="AlphaFoldDB" id="A0A0J8X111"/>
<evidence type="ECO:0000313" key="6">
    <source>
        <dbReference type="EMBL" id="MJL94200.1"/>
    </source>
</evidence>
<evidence type="ECO:0000313" key="9">
    <source>
        <dbReference type="EMBL" id="OJR53153.1"/>
    </source>
</evidence>
<reference evidence="6" key="3">
    <citation type="submission" date="2018-06" db="EMBL/GenBank/DDBJ databases">
        <authorList>
            <person name="Ashton P.M."/>
            <person name="Dallman T."/>
            <person name="Nair S."/>
            <person name="De Pinna E."/>
            <person name="Peters T."/>
            <person name="Grant K."/>
        </authorList>
    </citation>
    <scope>NUCLEOTIDE SEQUENCE [LARGE SCALE GENOMIC DNA]</scope>
    <source>
        <strain evidence="6">462023</strain>
    </source>
</reference>
<reference evidence="10 14" key="6">
    <citation type="submission" date="2019-01" db="EMBL/GenBank/DDBJ databases">
        <title>Genomic analysis of febrile catheter-associated UTI E. coli isolates.</title>
        <authorList>
            <person name="Potter R."/>
            <person name="Zou Z."/>
            <person name="Henderson J."/>
            <person name="Dantas G."/>
        </authorList>
    </citation>
    <scope>NUCLEOTIDE SEQUENCE [LARGE SCALE GENOMIC DNA]</scope>
    <source>
        <strain evidence="10 14">29_CAASB</strain>
    </source>
</reference>
<dbReference type="Proteomes" id="UP000288730">
    <property type="component" value="Unassembled WGS sequence"/>
</dbReference>
<protein>
    <submittedName>
        <fullName evidence="3">Uncharacterized protein</fullName>
    </submittedName>
</protein>
<evidence type="ECO:0000313" key="14">
    <source>
        <dbReference type="Proteomes" id="UP000288730"/>
    </source>
</evidence>
<dbReference type="EMBL" id="RTJF01000017">
    <property type="protein sequence ID" value="MJL94200.1"/>
    <property type="molecule type" value="Genomic_DNA"/>
</dbReference>
<dbReference type="EMBL" id="JABUPJ010000018">
    <property type="protein sequence ID" value="NYQ39985.1"/>
    <property type="molecule type" value="Genomic_DNA"/>
</dbReference>
<dbReference type="Proteomes" id="UP000327073">
    <property type="component" value="Unassembled WGS sequence"/>
</dbReference>
<reference evidence="4" key="12">
    <citation type="submission" date="2023-07" db="EMBL/GenBank/DDBJ databases">
        <title>High risk of intestinal colonization with ESBL-producing Escherichia coli among soldiers of military contingents in specific geographic regions.</title>
        <authorList>
            <person name="Literacka E."/>
        </authorList>
    </citation>
    <scope>NUCLEOTIDE SEQUENCE</scope>
    <source>
        <strain evidence="4">33</strain>
    </source>
</reference>
<dbReference type="EMBL" id="JAUKZB010000013">
    <property type="protein sequence ID" value="MDO2731761.1"/>
    <property type="molecule type" value="Genomic_DNA"/>
</dbReference>
<dbReference type="EMBL" id="SCJN01000001">
    <property type="protein sequence ID" value="RXD18274.1"/>
    <property type="molecule type" value="Genomic_DNA"/>
</dbReference>
<dbReference type="EMBL" id="LR595878">
    <property type="protein sequence ID" value="VUD39709.1"/>
    <property type="molecule type" value="Genomic_DNA"/>
</dbReference>
<dbReference type="EMBL" id="MOKI01000041">
    <property type="protein sequence ID" value="OJR53153.1"/>
    <property type="molecule type" value="Genomic_DNA"/>
</dbReference>
<proteinExistence type="predicted"/>
<dbReference type="Proteomes" id="UP000540485">
    <property type="component" value="Unassembled WGS sequence"/>
</dbReference>
<evidence type="ECO:0000313" key="5">
    <source>
        <dbReference type="EMBL" id="MIB62328.1"/>
    </source>
</evidence>
<evidence type="ECO:0000313" key="16">
    <source>
        <dbReference type="Proteomes" id="UP000359125"/>
    </source>
</evidence>
<name>A0A0J8X111_ECOLX</name>
<keyword evidence="11" id="KW-0614">Plasmid</keyword>
<dbReference type="EMBL" id="ROAL01000018">
    <property type="protein sequence ID" value="MIB62328.1"/>
    <property type="molecule type" value="Genomic_DNA"/>
</dbReference>
<evidence type="ECO:0000313" key="17">
    <source>
        <dbReference type="Proteomes" id="UP000543252"/>
    </source>
</evidence>
<organism evidence="3 15">
    <name type="scientific">Escherichia coli</name>
    <dbReference type="NCBI Taxonomy" id="562"/>
    <lineage>
        <taxon>Bacteria</taxon>
        <taxon>Pseudomonadati</taxon>
        <taxon>Pseudomonadota</taxon>
        <taxon>Gammaproteobacteria</taxon>
        <taxon>Enterobacterales</taxon>
        <taxon>Enterobacteriaceae</taxon>
        <taxon>Escherichia</taxon>
    </lineage>
</organism>
<reference evidence="2" key="10">
    <citation type="submission" date="2019-09" db="EMBL/GenBank/DDBJ databases">
        <authorList>
            <consortium name="NCBI Pathogen Detection Project"/>
        </authorList>
    </citation>
    <scope>NUCLEOTIDE SEQUENCE</scope>
    <source>
        <strain evidence="2">EC00605</strain>
    </source>
</reference>
<dbReference type="EMBL" id="VZEL01000017">
    <property type="protein sequence ID" value="KAB0123397.1"/>
    <property type="molecule type" value="Genomic_DNA"/>
</dbReference>
<reference evidence="3 15" key="7">
    <citation type="submission" date="2019-03" db="EMBL/GenBank/DDBJ databases">
        <title>Whole Genome Sequencing of Shiga-Toxin Escherichia coli Strains from Nebraska.</title>
        <authorList>
            <person name="Abdalhamid B."/>
            <person name="Mccutchen E.L."/>
            <person name="Bouska A.C."/>
            <person name="Hinrichs S.H."/>
            <person name="Iwen P.C."/>
        </authorList>
    </citation>
    <scope>NUCLEOTIDE SEQUENCE [LARGE SCALE GENOMIC DNA]</scope>
    <source>
        <strain evidence="3 15">STEC_170836</strain>
    </source>
</reference>